<accession>A0A7H8MP88</accession>
<organism evidence="2 3">
    <name type="scientific">Streptomyces microflavus</name>
    <name type="common">Streptomyces lipmanii</name>
    <dbReference type="NCBI Taxonomy" id="1919"/>
    <lineage>
        <taxon>Bacteria</taxon>
        <taxon>Bacillati</taxon>
        <taxon>Actinomycetota</taxon>
        <taxon>Actinomycetes</taxon>
        <taxon>Kitasatosporales</taxon>
        <taxon>Streptomycetaceae</taxon>
        <taxon>Streptomyces</taxon>
    </lineage>
</organism>
<name>A0A7H8MP88_STRMI</name>
<proteinExistence type="predicted"/>
<dbReference type="Proteomes" id="UP000509345">
    <property type="component" value="Chromosome"/>
</dbReference>
<sequence>MADSHVAVQIRRLPVVPLPLRRESLLSWLDHLAAGYEVSRIHMAEACGLLRPPDGPARIAASGPTSAVYGLGDADAVRVERATGLLASEVQAMTWSRFVGTAVRSGLIEASPRERFRVMKASWIDPRELRFCPSCIDEKDGRWPLEWCTPWAFACLRHGCYLLAECPTCRTPIRAGVRLGQGVCRGSEKHHLTDAVTWRCGMEYRKMQAPDLQDRLLAYLQRLLDSHLSSTRQELVHARGDFADLAAMAEFALFLAGPEHLDGADPVVVQSFAEFSRRSALTHGGPILEEAEPMVRTAGLRIASQIVFSDNPWATAREIADFATRPLASRARPLHEAWLKKPPQDTTERLARIVRSVRIAAPSTRGPDGRILERALYE</sequence>
<evidence type="ECO:0000313" key="3">
    <source>
        <dbReference type="Proteomes" id="UP000509345"/>
    </source>
</evidence>
<dbReference type="Pfam" id="PF06527">
    <property type="entry name" value="TniQ"/>
    <property type="match status" value="1"/>
</dbReference>
<reference evidence="2 3" key="1">
    <citation type="submission" date="2020-06" db="EMBL/GenBank/DDBJ databases">
        <title>Genome mining for natural products.</title>
        <authorList>
            <person name="Zhang B."/>
            <person name="Shi J."/>
            <person name="Ge H."/>
        </authorList>
    </citation>
    <scope>NUCLEOTIDE SEQUENCE [LARGE SCALE GENOMIC DNA]</scope>
    <source>
        <strain evidence="2 3">NA06532</strain>
    </source>
</reference>
<feature type="domain" description="TniQ" evidence="1">
    <location>
        <begin position="14"/>
        <end position="162"/>
    </location>
</feature>
<evidence type="ECO:0000259" key="1">
    <source>
        <dbReference type="Pfam" id="PF06527"/>
    </source>
</evidence>
<dbReference type="InterPro" id="IPR009492">
    <property type="entry name" value="TniQ"/>
</dbReference>
<dbReference type="AlphaFoldDB" id="A0A7H8MP88"/>
<evidence type="ECO:0000313" key="2">
    <source>
        <dbReference type="EMBL" id="QKW43802.1"/>
    </source>
</evidence>
<protein>
    <submittedName>
        <fullName evidence="2">TniQ family protein</fullName>
    </submittedName>
</protein>
<dbReference type="EMBL" id="CP054926">
    <property type="protein sequence ID" value="QKW43802.1"/>
    <property type="molecule type" value="Genomic_DNA"/>
</dbReference>
<gene>
    <name evidence="2" type="ORF">HUT09_15340</name>
</gene>